<dbReference type="EMBL" id="CAJHJT010000001">
    <property type="protein sequence ID" value="CAD6993843.1"/>
    <property type="molecule type" value="Genomic_DNA"/>
</dbReference>
<reference evidence="1" key="1">
    <citation type="submission" date="2020-11" db="EMBL/GenBank/DDBJ databases">
        <authorList>
            <person name="Whitehead M."/>
        </authorList>
    </citation>
    <scope>NUCLEOTIDE SEQUENCE</scope>
    <source>
        <strain evidence="1">EGII</strain>
    </source>
</reference>
<evidence type="ECO:0000313" key="2">
    <source>
        <dbReference type="Proteomes" id="UP000606786"/>
    </source>
</evidence>
<dbReference type="AlphaFoldDB" id="A0A811U924"/>
<evidence type="ECO:0000313" key="1">
    <source>
        <dbReference type="EMBL" id="CAD6993843.1"/>
    </source>
</evidence>
<name>A0A811U924_CERCA</name>
<sequence length="106" mass="11441">MNSNSDAGIALKVAEAATALVRNEKENSSALDGITLQHINRGHRIRANQAAADVNIKSAASIKFCRWITTATRKKSTTRATSTTRRLLSSSASALTIDDARCYYPC</sequence>
<comment type="caution">
    <text evidence="1">The sequence shown here is derived from an EMBL/GenBank/DDBJ whole genome shotgun (WGS) entry which is preliminary data.</text>
</comment>
<gene>
    <name evidence="1" type="ORF">CCAP1982_LOCUS2639</name>
</gene>
<protein>
    <submittedName>
        <fullName evidence="1">(Mediterranean fruit fly) hypothetical protein</fullName>
    </submittedName>
</protein>
<proteinExistence type="predicted"/>
<organism evidence="1 2">
    <name type="scientific">Ceratitis capitata</name>
    <name type="common">Mediterranean fruit fly</name>
    <name type="synonym">Tephritis capitata</name>
    <dbReference type="NCBI Taxonomy" id="7213"/>
    <lineage>
        <taxon>Eukaryota</taxon>
        <taxon>Metazoa</taxon>
        <taxon>Ecdysozoa</taxon>
        <taxon>Arthropoda</taxon>
        <taxon>Hexapoda</taxon>
        <taxon>Insecta</taxon>
        <taxon>Pterygota</taxon>
        <taxon>Neoptera</taxon>
        <taxon>Endopterygota</taxon>
        <taxon>Diptera</taxon>
        <taxon>Brachycera</taxon>
        <taxon>Muscomorpha</taxon>
        <taxon>Tephritoidea</taxon>
        <taxon>Tephritidae</taxon>
        <taxon>Ceratitis</taxon>
        <taxon>Ceratitis</taxon>
    </lineage>
</organism>
<accession>A0A811U924</accession>
<keyword evidence="2" id="KW-1185">Reference proteome</keyword>
<dbReference type="Proteomes" id="UP000606786">
    <property type="component" value="Unassembled WGS sequence"/>
</dbReference>